<protein>
    <submittedName>
        <fullName evidence="1">Uncharacterized protein</fullName>
    </submittedName>
</protein>
<proteinExistence type="predicted"/>
<keyword evidence="2" id="KW-1185">Reference proteome</keyword>
<sequence>MSLSTQSSFYTILVSSSFEPHDEDFTYEVAFRRWLVREIEEQRLTPTQAIEFFNYSTDTRRIW</sequence>
<gene>
    <name evidence="1" type="ORF">HNP25_000421</name>
</gene>
<comment type="caution">
    <text evidence="1">The sequence shown here is derived from an EMBL/GenBank/DDBJ whole genome shotgun (WGS) entry which is preliminary data.</text>
</comment>
<accession>A0A841EQR9</accession>
<dbReference type="EMBL" id="JACHKT010000002">
    <property type="protein sequence ID" value="MBB6001781.1"/>
    <property type="molecule type" value="Genomic_DNA"/>
</dbReference>
<evidence type="ECO:0000313" key="1">
    <source>
        <dbReference type="EMBL" id="MBB6001781.1"/>
    </source>
</evidence>
<organism evidence="1 2">
    <name type="scientific">Arcicella rosea</name>
    <dbReference type="NCBI Taxonomy" id="502909"/>
    <lineage>
        <taxon>Bacteria</taxon>
        <taxon>Pseudomonadati</taxon>
        <taxon>Bacteroidota</taxon>
        <taxon>Cytophagia</taxon>
        <taxon>Cytophagales</taxon>
        <taxon>Flectobacillaceae</taxon>
        <taxon>Arcicella</taxon>
    </lineage>
</organism>
<reference evidence="1 2" key="1">
    <citation type="submission" date="2020-08" db="EMBL/GenBank/DDBJ databases">
        <title>Functional genomics of gut bacteria from endangered species of beetles.</title>
        <authorList>
            <person name="Carlos-Shanley C."/>
        </authorList>
    </citation>
    <scope>NUCLEOTIDE SEQUENCE [LARGE SCALE GENOMIC DNA]</scope>
    <source>
        <strain evidence="1 2">S00070</strain>
    </source>
</reference>
<dbReference type="RefSeq" id="WP_184129523.1">
    <property type="nucleotide sequence ID" value="NZ_JACHKT010000002.1"/>
</dbReference>
<name>A0A841EQR9_9BACT</name>
<evidence type="ECO:0000313" key="2">
    <source>
        <dbReference type="Proteomes" id="UP000524404"/>
    </source>
</evidence>
<dbReference type="Proteomes" id="UP000524404">
    <property type="component" value="Unassembled WGS sequence"/>
</dbReference>
<dbReference type="AlphaFoldDB" id="A0A841EQR9"/>